<gene>
    <name evidence="1" type="ORF">M9H77_26180</name>
</gene>
<accession>A0ACC0A8Y7</accession>
<evidence type="ECO:0000313" key="1">
    <source>
        <dbReference type="EMBL" id="KAI5657387.1"/>
    </source>
</evidence>
<evidence type="ECO:0000313" key="2">
    <source>
        <dbReference type="Proteomes" id="UP001060085"/>
    </source>
</evidence>
<dbReference type="EMBL" id="CM044706">
    <property type="protein sequence ID" value="KAI5657387.1"/>
    <property type="molecule type" value="Genomic_DNA"/>
</dbReference>
<name>A0ACC0A8Y7_CATRO</name>
<protein>
    <submittedName>
        <fullName evidence="1">Uncharacterized protein</fullName>
    </submittedName>
</protein>
<proteinExistence type="predicted"/>
<comment type="caution">
    <text evidence="1">The sequence shown here is derived from an EMBL/GenBank/DDBJ whole genome shotgun (WGS) entry which is preliminary data.</text>
</comment>
<organism evidence="1 2">
    <name type="scientific">Catharanthus roseus</name>
    <name type="common">Madagascar periwinkle</name>
    <name type="synonym">Vinca rosea</name>
    <dbReference type="NCBI Taxonomy" id="4058"/>
    <lineage>
        <taxon>Eukaryota</taxon>
        <taxon>Viridiplantae</taxon>
        <taxon>Streptophyta</taxon>
        <taxon>Embryophyta</taxon>
        <taxon>Tracheophyta</taxon>
        <taxon>Spermatophyta</taxon>
        <taxon>Magnoliopsida</taxon>
        <taxon>eudicotyledons</taxon>
        <taxon>Gunneridae</taxon>
        <taxon>Pentapetalae</taxon>
        <taxon>asterids</taxon>
        <taxon>lamiids</taxon>
        <taxon>Gentianales</taxon>
        <taxon>Apocynaceae</taxon>
        <taxon>Rauvolfioideae</taxon>
        <taxon>Vinceae</taxon>
        <taxon>Catharanthinae</taxon>
        <taxon>Catharanthus</taxon>
    </lineage>
</organism>
<keyword evidence="2" id="KW-1185">Reference proteome</keyword>
<sequence length="394" mass="42637">MQGKQLTGPIPFTIFNISTLQAVGFSGNRLSGSLPVALRHCPRHKRPNTIKLISECSELHILSFLSNFSLGSIPTAIFNISALQVIGLTLNNLSGNLPSNMGYKLNNLEDLLLNLNDLSVVIPSSISNASKLITLSLRYNESLKYLIVNENPLTGVLPASIVNLSSSLENIYAARCKIKGRIPNEIGNLSCLLLLDLSEHELIGSVPITFRRLQNLQRLSLGSNKLREPFPYAVCGLLNLGSVELNKNEFLGPIPECLGNITSLREIYLDSNRLTSIPASMWNLKDLSVLNHYSNSIGGSLPPEIANLKAATAIVLLSNQLSGTIPTTIGDLQNLTTLSIANCLNITSDRSALLALKAHIRFDPQNATANWLTGSSVCSCFGVTCSARHQRVTA</sequence>
<reference evidence="2" key="1">
    <citation type="journal article" date="2023" name="Nat. Plants">
        <title>Single-cell RNA sequencing provides a high-resolution roadmap for understanding the multicellular compartmentation of specialized metabolism.</title>
        <authorList>
            <person name="Sun S."/>
            <person name="Shen X."/>
            <person name="Li Y."/>
            <person name="Li Y."/>
            <person name="Wang S."/>
            <person name="Li R."/>
            <person name="Zhang H."/>
            <person name="Shen G."/>
            <person name="Guo B."/>
            <person name="Wei J."/>
            <person name="Xu J."/>
            <person name="St-Pierre B."/>
            <person name="Chen S."/>
            <person name="Sun C."/>
        </authorList>
    </citation>
    <scope>NUCLEOTIDE SEQUENCE [LARGE SCALE GENOMIC DNA]</scope>
</reference>
<dbReference type="Proteomes" id="UP001060085">
    <property type="component" value="Linkage Group LG06"/>
</dbReference>